<proteinExistence type="inferred from homology"/>
<gene>
    <name evidence="7" type="ORF">L211DRAFT_867365</name>
</gene>
<dbReference type="OrthoDB" id="6347512at2759"/>
<comment type="similarity">
    <text evidence="3">Belongs to the CENP-I/CTF3 family.</text>
</comment>
<evidence type="ECO:0000256" key="1">
    <source>
        <dbReference type="ARBA" id="ARBA00004123"/>
    </source>
</evidence>
<keyword evidence="8" id="KW-1185">Reference proteome</keyword>
<dbReference type="InParanoid" id="A0A3N4M586"/>
<dbReference type="PANTHER" id="PTHR48208:SF2">
    <property type="entry name" value="CENTROMERE PROTEIN I"/>
    <property type="match status" value="1"/>
</dbReference>
<evidence type="ECO:0000256" key="5">
    <source>
        <dbReference type="ARBA" id="ARBA00023242"/>
    </source>
</evidence>
<accession>A0A3N4M586</accession>
<dbReference type="EMBL" id="ML121538">
    <property type="protein sequence ID" value="RPB25395.1"/>
    <property type="molecule type" value="Genomic_DNA"/>
</dbReference>
<dbReference type="STRING" id="1051890.A0A3N4M586"/>
<reference evidence="7 8" key="1">
    <citation type="journal article" date="2018" name="Nat. Ecol. Evol.">
        <title>Pezizomycetes genomes reveal the molecular basis of ectomycorrhizal truffle lifestyle.</title>
        <authorList>
            <person name="Murat C."/>
            <person name="Payen T."/>
            <person name="Noel B."/>
            <person name="Kuo A."/>
            <person name="Morin E."/>
            <person name="Chen J."/>
            <person name="Kohler A."/>
            <person name="Krizsan K."/>
            <person name="Balestrini R."/>
            <person name="Da Silva C."/>
            <person name="Montanini B."/>
            <person name="Hainaut M."/>
            <person name="Levati E."/>
            <person name="Barry K.W."/>
            <person name="Belfiori B."/>
            <person name="Cichocki N."/>
            <person name="Clum A."/>
            <person name="Dockter R.B."/>
            <person name="Fauchery L."/>
            <person name="Guy J."/>
            <person name="Iotti M."/>
            <person name="Le Tacon F."/>
            <person name="Lindquist E.A."/>
            <person name="Lipzen A."/>
            <person name="Malagnac F."/>
            <person name="Mello A."/>
            <person name="Molinier V."/>
            <person name="Miyauchi S."/>
            <person name="Poulain J."/>
            <person name="Riccioni C."/>
            <person name="Rubini A."/>
            <person name="Sitrit Y."/>
            <person name="Splivallo R."/>
            <person name="Traeger S."/>
            <person name="Wang M."/>
            <person name="Zifcakova L."/>
            <person name="Wipf D."/>
            <person name="Zambonelli A."/>
            <person name="Paolocci F."/>
            <person name="Nowrousian M."/>
            <person name="Ottonello S."/>
            <person name="Baldrian P."/>
            <person name="Spatafora J.W."/>
            <person name="Henrissat B."/>
            <person name="Nagy L.G."/>
            <person name="Aury J.M."/>
            <person name="Wincker P."/>
            <person name="Grigoriev I.V."/>
            <person name="Bonfante P."/>
            <person name="Martin F.M."/>
        </authorList>
    </citation>
    <scope>NUCLEOTIDE SEQUENCE [LARGE SCALE GENOMIC DNA]</scope>
    <source>
        <strain evidence="7 8">ATCC MYA-4762</strain>
    </source>
</reference>
<keyword evidence="5" id="KW-0539">Nucleus</keyword>
<keyword evidence="6" id="KW-0137">Centromere</keyword>
<dbReference type="GO" id="GO:0000939">
    <property type="term" value="C:inner kinetochore"/>
    <property type="evidence" value="ECO:0007669"/>
    <property type="project" value="TreeGrafter"/>
</dbReference>
<keyword evidence="4" id="KW-0158">Chromosome</keyword>
<evidence type="ECO:0000256" key="4">
    <source>
        <dbReference type="ARBA" id="ARBA00022454"/>
    </source>
</evidence>
<evidence type="ECO:0000256" key="6">
    <source>
        <dbReference type="ARBA" id="ARBA00023328"/>
    </source>
</evidence>
<dbReference type="GO" id="GO:0005634">
    <property type="term" value="C:nucleus"/>
    <property type="evidence" value="ECO:0007669"/>
    <property type="project" value="UniProtKB-SubCell"/>
</dbReference>
<sequence>MSASTRPGGSSMSEIGDSRLMQIIGIFRRAAKKRNEILKEDLIDAVEEFARYSSLRGLPENSLNMVIDILTAPSKLDQATIAAIVKHLYPRSKVPEDVVVKVVGCFGQGQSRPTHATQALLLRWLVMVYDVLEGHNMLSQLYGLLFNFLNMISLRTHICHLLSLLTRRKHVKPFRIQALLELKRIIGNEQPLLGLLQIYKDYYPDIIVERLPPTKAGLFSHPNPEWMRKLLVIQEVNAVNSLVGSEKSSFQVVRKHGSQGGKRRKTGHLTVPEVHTYRAVESSVTLEEIGNIDDFVAKLDKLELPNQLAAVIEDPLLQKLLDLKFSETDQQRISNWLAAYLSCIVGGGAEERLLKRLLEYTNHTKNLLPAIESYLRKCLKTYIDPKQLDQVLDLLAFLPIRAFKELYVNYFALIDSILCANNIRLIGFYTRLLRNWVLLYSSQLQSSALSNDIEDTIIYYMRHVGSLIVKALRGSRQVTSSALAFYEVVASFPAKDSTFRLVLPPDSLVYHSLFAGDALSLSRLCGILAKYKWNAEESRKLSLSSLNNSWEPYSRAIIDHLNGIVMDIVNCIWRNRALSTADNSLGCNIPQELTKKYGEIANSREEDLRQLYSLTRSTALARYSKEVFSALETRDSIDIFNRHRGPLTQESLKILAAAGGLNTPWREFKKEALKDLEGRGLVGLPELMYSVLAVFSTE</sequence>
<organism evidence="7 8">
    <name type="scientific">Terfezia boudieri ATCC MYA-4762</name>
    <dbReference type="NCBI Taxonomy" id="1051890"/>
    <lineage>
        <taxon>Eukaryota</taxon>
        <taxon>Fungi</taxon>
        <taxon>Dikarya</taxon>
        <taxon>Ascomycota</taxon>
        <taxon>Pezizomycotina</taxon>
        <taxon>Pezizomycetes</taxon>
        <taxon>Pezizales</taxon>
        <taxon>Pezizaceae</taxon>
        <taxon>Terfezia</taxon>
    </lineage>
</organism>
<dbReference type="Proteomes" id="UP000267821">
    <property type="component" value="Unassembled WGS sequence"/>
</dbReference>
<dbReference type="CDD" id="cd22647">
    <property type="entry name" value="CTF3_NTD_HEAT"/>
    <property type="match status" value="1"/>
</dbReference>
<evidence type="ECO:0000256" key="2">
    <source>
        <dbReference type="ARBA" id="ARBA00004584"/>
    </source>
</evidence>
<dbReference type="Pfam" id="PF07778">
    <property type="entry name" value="CENP-I"/>
    <property type="match status" value="1"/>
</dbReference>
<dbReference type="GO" id="GO:0000070">
    <property type="term" value="P:mitotic sister chromatid segregation"/>
    <property type="evidence" value="ECO:0007669"/>
    <property type="project" value="TreeGrafter"/>
</dbReference>
<dbReference type="PANTHER" id="PTHR48208">
    <property type="entry name" value="CENTROMERE PROTEIN I"/>
    <property type="match status" value="1"/>
</dbReference>
<dbReference type="GO" id="GO:0034080">
    <property type="term" value="P:CENP-A containing chromatin assembly"/>
    <property type="evidence" value="ECO:0007669"/>
    <property type="project" value="TreeGrafter"/>
</dbReference>
<protein>
    <submittedName>
        <fullName evidence="7">Mis6-domain-containing protein</fullName>
    </submittedName>
</protein>
<dbReference type="AlphaFoldDB" id="A0A3N4M586"/>
<name>A0A3N4M586_9PEZI</name>
<dbReference type="InterPro" id="IPR012485">
    <property type="entry name" value="CENP-I"/>
</dbReference>
<evidence type="ECO:0000313" key="8">
    <source>
        <dbReference type="Proteomes" id="UP000267821"/>
    </source>
</evidence>
<evidence type="ECO:0000313" key="7">
    <source>
        <dbReference type="EMBL" id="RPB25395.1"/>
    </source>
</evidence>
<comment type="subcellular location">
    <subcellularLocation>
        <location evidence="2">Chromosome</location>
        <location evidence="2">Centromere</location>
    </subcellularLocation>
    <subcellularLocation>
        <location evidence="1">Nucleus</location>
    </subcellularLocation>
</comment>
<evidence type="ECO:0000256" key="3">
    <source>
        <dbReference type="ARBA" id="ARBA00005470"/>
    </source>
</evidence>